<dbReference type="EMBL" id="CAKASE010000075">
    <property type="protein sequence ID" value="CAG9576941.1"/>
    <property type="molecule type" value="Genomic_DNA"/>
</dbReference>
<keyword evidence="10" id="KW-1185">Reference proteome</keyword>
<evidence type="ECO:0000256" key="8">
    <source>
        <dbReference type="SAM" id="Phobius"/>
    </source>
</evidence>
<dbReference type="GO" id="GO:0005886">
    <property type="term" value="C:plasma membrane"/>
    <property type="evidence" value="ECO:0007669"/>
    <property type="project" value="UniProtKB-SubCell"/>
</dbReference>
<comment type="subcellular location">
    <subcellularLocation>
        <location evidence="1">Cell membrane</location>
    </subcellularLocation>
</comment>
<evidence type="ECO:0000313" key="9">
    <source>
        <dbReference type="EMBL" id="CAG9576941.1"/>
    </source>
</evidence>
<keyword evidence="6 8" id="KW-0472">Membrane</keyword>
<keyword evidence="4 8" id="KW-0812">Transmembrane</keyword>
<gene>
    <name evidence="9" type="ORF">DCHRY22_LOCUS12110</name>
</gene>
<dbReference type="AlphaFoldDB" id="A0A8J2W2Y1"/>
<evidence type="ECO:0000256" key="6">
    <source>
        <dbReference type="ARBA" id="ARBA00023136"/>
    </source>
</evidence>
<comment type="caution">
    <text evidence="9">The sequence shown here is derived from an EMBL/GenBank/DDBJ whole genome shotgun (WGS) entry which is preliminary data.</text>
</comment>
<dbReference type="PRINTS" id="PR01609">
    <property type="entry name" value="CD36FAMILY"/>
</dbReference>
<dbReference type="GO" id="GO:0005044">
    <property type="term" value="F:scavenger receptor activity"/>
    <property type="evidence" value="ECO:0007669"/>
    <property type="project" value="TreeGrafter"/>
</dbReference>
<evidence type="ECO:0000256" key="5">
    <source>
        <dbReference type="ARBA" id="ARBA00022989"/>
    </source>
</evidence>
<dbReference type="OrthoDB" id="18585at2759"/>
<dbReference type="Pfam" id="PF01130">
    <property type="entry name" value="CD36"/>
    <property type="match status" value="1"/>
</dbReference>
<dbReference type="PANTHER" id="PTHR11923">
    <property type="entry name" value="SCAVENGER RECEPTOR CLASS B TYPE-1 SR-B1"/>
    <property type="match status" value="1"/>
</dbReference>
<sequence>MKELVQIWNRVTGRQYSSVNVQDKELRELSNNRIKKGDIDTSVFEANLSECEGLNNKFNEDYQFNEREEQIINRLFTRRRSSQSITKQPNRLFILFIIGLLSLITGFLICFLHPYDAIFSWKVVLSDGGEIFEMWRKPQVELYAKIYLFNITNSEAYMSGVDTKLKVQEVGPYVYREIFEHSDVVFNDNGTLSTIPKHPLVWQPELSEGNSEDDVLYLPHIALLSIGNVVSEQSYWSQLGLNQLISVTNSQPIAKMTAKEFMMGYESQLMTLGNTFLPGWIYFDKLGLIDRMYDFNGDYETIFTGENDETLSGLIDTYRGSTDLPHWNGKHCSNVQYASDGTKFRGSLTLNDSSLFYRKSLCRAAPLVPVEEGIKNGFRAFKYTFPEHMLDNGKVHEENKCFCRLGKCLPEGLIDVTDCYYGFPIALSYPHFYKGDEILFSKVEGLKPDEEKHNTEFWIQPDSGLPLDISSKFQINMALGDLSMITNAGKFSNMYLPMLWFDIRMYTLPPSMEQKFKIYLNILPFIEKSLMYLSFISGVTLIMATSYMMLKLIQKTYSNGKNTKFNWINANNKDIYSPCEIPMSDGSCDTHRTDMFKQLGHRLSDKVQGSVNNVIDSFQNRKGSLIDNDESSDNAYKSDSTYNGDSTKYHEIRQSDSDDDYYKYLEVVDDEFGDDDDKKDTYIHIN</sequence>
<keyword evidence="7" id="KW-0325">Glycoprotein</keyword>
<name>A0A8J2W2Y1_9NEOP</name>
<dbReference type="Proteomes" id="UP000789524">
    <property type="component" value="Unassembled WGS sequence"/>
</dbReference>
<evidence type="ECO:0000313" key="10">
    <source>
        <dbReference type="Proteomes" id="UP000789524"/>
    </source>
</evidence>
<feature type="transmembrane region" description="Helical" evidence="8">
    <location>
        <begin position="92"/>
        <end position="115"/>
    </location>
</feature>
<evidence type="ECO:0000256" key="4">
    <source>
        <dbReference type="ARBA" id="ARBA00022692"/>
    </source>
</evidence>
<evidence type="ECO:0000256" key="7">
    <source>
        <dbReference type="ARBA" id="ARBA00023180"/>
    </source>
</evidence>
<comment type="similarity">
    <text evidence="2">Belongs to the CD36 family.</text>
</comment>
<dbReference type="PANTHER" id="PTHR11923:SF67">
    <property type="entry name" value="RE68569P"/>
    <property type="match status" value="1"/>
</dbReference>
<keyword evidence="3" id="KW-1003">Cell membrane</keyword>
<evidence type="ECO:0000256" key="1">
    <source>
        <dbReference type="ARBA" id="ARBA00004236"/>
    </source>
</evidence>
<proteinExistence type="inferred from homology"/>
<dbReference type="GO" id="GO:0005737">
    <property type="term" value="C:cytoplasm"/>
    <property type="evidence" value="ECO:0007669"/>
    <property type="project" value="TreeGrafter"/>
</dbReference>
<accession>A0A8J2W2Y1</accession>
<organism evidence="9 10">
    <name type="scientific">Danaus chrysippus</name>
    <name type="common">African queen</name>
    <dbReference type="NCBI Taxonomy" id="151541"/>
    <lineage>
        <taxon>Eukaryota</taxon>
        <taxon>Metazoa</taxon>
        <taxon>Ecdysozoa</taxon>
        <taxon>Arthropoda</taxon>
        <taxon>Hexapoda</taxon>
        <taxon>Insecta</taxon>
        <taxon>Pterygota</taxon>
        <taxon>Neoptera</taxon>
        <taxon>Endopterygota</taxon>
        <taxon>Lepidoptera</taxon>
        <taxon>Glossata</taxon>
        <taxon>Ditrysia</taxon>
        <taxon>Papilionoidea</taxon>
        <taxon>Nymphalidae</taxon>
        <taxon>Danainae</taxon>
        <taxon>Danaini</taxon>
        <taxon>Danaina</taxon>
        <taxon>Danaus</taxon>
        <taxon>Anosia</taxon>
    </lineage>
</organism>
<feature type="transmembrane region" description="Helical" evidence="8">
    <location>
        <begin position="530"/>
        <end position="550"/>
    </location>
</feature>
<reference evidence="9" key="1">
    <citation type="submission" date="2021-09" db="EMBL/GenBank/DDBJ databases">
        <authorList>
            <person name="Martin H S."/>
        </authorList>
    </citation>
    <scope>NUCLEOTIDE SEQUENCE</scope>
</reference>
<dbReference type="InterPro" id="IPR002159">
    <property type="entry name" value="CD36_fam"/>
</dbReference>
<evidence type="ECO:0000256" key="3">
    <source>
        <dbReference type="ARBA" id="ARBA00022475"/>
    </source>
</evidence>
<evidence type="ECO:0000256" key="2">
    <source>
        <dbReference type="ARBA" id="ARBA00010532"/>
    </source>
</evidence>
<protein>
    <submittedName>
        <fullName evidence="9">(African queen) hypothetical protein</fullName>
    </submittedName>
</protein>
<keyword evidence="5 8" id="KW-1133">Transmembrane helix</keyword>